<dbReference type="CDD" id="cd00198">
    <property type="entry name" value="vWFA"/>
    <property type="match status" value="1"/>
</dbReference>
<dbReference type="InterPro" id="IPR041176">
    <property type="entry name" value="VWA_3_C"/>
</dbReference>
<dbReference type="InterPro" id="IPR002035">
    <property type="entry name" value="VWF_A"/>
</dbReference>
<dbReference type="Pfam" id="PF13768">
    <property type="entry name" value="VWA_3"/>
    <property type="match status" value="1"/>
</dbReference>
<keyword evidence="3" id="KW-1185">Reference proteome</keyword>
<dbReference type="AlphaFoldDB" id="A0A1C3PGH0"/>
<evidence type="ECO:0000259" key="1">
    <source>
        <dbReference type="SMART" id="SM00327"/>
    </source>
</evidence>
<name>A0A1C3PGH0_9ACTN</name>
<dbReference type="Pfam" id="PF18571">
    <property type="entry name" value="VWA_3_C"/>
    <property type="match status" value="1"/>
</dbReference>
<sequence length="426" mass="46729">MTTPFAVEVFQNEYLAYGHGEVHAVVTVRGAHGPVGPLSQGGPAELAEVIMLDCSGSMAAPQTKIIEMRRAAKAAVDALPDGVWFAIVQGSGIAEAVYPTRSELVQADKRTRAAAKAEIGRLEPDGGTAIGRWLTRTRELMATRPNAIHHAILLTDGQNGERTSEFDEAVAACVGRFQCDCRGVGADWRVDELRHIATALLGTVDAVRRPQDLAADFRSMIDTATNRAVDRVSLRVWTPRNASVRFLRQVAPHVEDLTGTAVRVNELTVDYPTGAWGSESRDYHLCVTVPAREDDVEMLAARVNVVVADQVWCRERVRAIWTKDIDLSTRIAPEVAHYTDQTELAQALQEGLQARRAGDEVTATIKLGRSAQLAHQSGNESTYRLLQHVVDIEDPSTGTVRLKRNVDTIDEMVLDTRSTRTVRVNR</sequence>
<dbReference type="PANTHER" id="PTHR45737:SF6">
    <property type="entry name" value="VON WILLEBRAND FACTOR A DOMAIN-CONTAINING PROTEIN 5A"/>
    <property type="match status" value="1"/>
</dbReference>
<protein>
    <submittedName>
        <fullName evidence="2">von Willebrand factor type A</fullName>
    </submittedName>
</protein>
<dbReference type="PANTHER" id="PTHR45737">
    <property type="entry name" value="VON WILLEBRAND FACTOR A DOMAIN-CONTAINING PROTEIN 5A"/>
    <property type="match status" value="1"/>
</dbReference>
<gene>
    <name evidence="2" type="ORF">FDG2_6223</name>
</gene>
<organism evidence="2 3">
    <name type="scientific">Candidatus Protofrankia californiensis</name>
    <dbReference type="NCBI Taxonomy" id="1839754"/>
    <lineage>
        <taxon>Bacteria</taxon>
        <taxon>Bacillati</taxon>
        <taxon>Actinomycetota</taxon>
        <taxon>Actinomycetes</taxon>
        <taxon>Frankiales</taxon>
        <taxon>Frankiaceae</taxon>
        <taxon>Protofrankia</taxon>
    </lineage>
</organism>
<dbReference type="InterPro" id="IPR036465">
    <property type="entry name" value="vWFA_dom_sf"/>
</dbReference>
<proteinExistence type="predicted"/>
<reference evidence="3" key="1">
    <citation type="submission" date="2016-02" db="EMBL/GenBank/DDBJ databases">
        <authorList>
            <person name="Wibberg D."/>
        </authorList>
    </citation>
    <scope>NUCLEOTIDE SEQUENCE [LARGE SCALE GENOMIC DNA]</scope>
</reference>
<evidence type="ECO:0000313" key="3">
    <source>
        <dbReference type="Proteomes" id="UP000199013"/>
    </source>
</evidence>
<feature type="domain" description="VWFA" evidence="1">
    <location>
        <begin position="45"/>
        <end position="219"/>
    </location>
</feature>
<dbReference type="SMART" id="SM00327">
    <property type="entry name" value="VWA"/>
    <property type="match status" value="1"/>
</dbReference>
<dbReference type="Gene3D" id="3.40.50.410">
    <property type="entry name" value="von Willebrand factor, type A domain"/>
    <property type="match status" value="1"/>
</dbReference>
<evidence type="ECO:0000313" key="2">
    <source>
        <dbReference type="EMBL" id="SBW28943.1"/>
    </source>
</evidence>
<dbReference type="SUPFAM" id="SSF53300">
    <property type="entry name" value="vWA-like"/>
    <property type="match status" value="1"/>
</dbReference>
<dbReference type="EMBL" id="FLUV01002568">
    <property type="protein sequence ID" value="SBW28943.1"/>
    <property type="molecule type" value="Genomic_DNA"/>
</dbReference>
<dbReference type="Gene3D" id="2.60.40.3670">
    <property type="match status" value="1"/>
</dbReference>
<dbReference type="Gene3D" id="1.20.120.1690">
    <property type="match status" value="1"/>
</dbReference>
<dbReference type="Proteomes" id="UP000199013">
    <property type="component" value="Unassembled WGS sequence"/>
</dbReference>
<accession>A0A1C3PGH0</accession>